<evidence type="ECO:0000313" key="2">
    <source>
        <dbReference type="Proteomes" id="UP001055072"/>
    </source>
</evidence>
<dbReference type="EMBL" id="MU274908">
    <property type="protein sequence ID" value="KAI0090431.1"/>
    <property type="molecule type" value="Genomic_DNA"/>
</dbReference>
<gene>
    <name evidence="1" type="ORF">BDY19DRAFT_940139</name>
</gene>
<evidence type="ECO:0000313" key="1">
    <source>
        <dbReference type="EMBL" id="KAI0090431.1"/>
    </source>
</evidence>
<organism evidence="1 2">
    <name type="scientific">Irpex rosettiformis</name>
    <dbReference type="NCBI Taxonomy" id="378272"/>
    <lineage>
        <taxon>Eukaryota</taxon>
        <taxon>Fungi</taxon>
        <taxon>Dikarya</taxon>
        <taxon>Basidiomycota</taxon>
        <taxon>Agaricomycotina</taxon>
        <taxon>Agaricomycetes</taxon>
        <taxon>Polyporales</taxon>
        <taxon>Irpicaceae</taxon>
        <taxon>Irpex</taxon>
    </lineage>
</organism>
<name>A0ACB8U8E0_9APHY</name>
<comment type="caution">
    <text evidence="1">The sequence shown here is derived from an EMBL/GenBank/DDBJ whole genome shotgun (WGS) entry which is preliminary data.</text>
</comment>
<reference evidence="1" key="1">
    <citation type="journal article" date="2021" name="Environ. Microbiol.">
        <title>Gene family expansions and transcriptome signatures uncover fungal adaptations to wood decay.</title>
        <authorList>
            <person name="Hage H."/>
            <person name="Miyauchi S."/>
            <person name="Viragh M."/>
            <person name="Drula E."/>
            <person name="Min B."/>
            <person name="Chaduli D."/>
            <person name="Navarro D."/>
            <person name="Favel A."/>
            <person name="Norest M."/>
            <person name="Lesage-Meessen L."/>
            <person name="Balint B."/>
            <person name="Merenyi Z."/>
            <person name="de Eugenio L."/>
            <person name="Morin E."/>
            <person name="Martinez A.T."/>
            <person name="Baldrian P."/>
            <person name="Stursova M."/>
            <person name="Martinez M.J."/>
            <person name="Novotny C."/>
            <person name="Magnuson J.K."/>
            <person name="Spatafora J.W."/>
            <person name="Maurice S."/>
            <person name="Pangilinan J."/>
            <person name="Andreopoulos W."/>
            <person name="LaButti K."/>
            <person name="Hundley H."/>
            <person name="Na H."/>
            <person name="Kuo A."/>
            <person name="Barry K."/>
            <person name="Lipzen A."/>
            <person name="Henrissat B."/>
            <person name="Riley R."/>
            <person name="Ahrendt S."/>
            <person name="Nagy L.G."/>
            <person name="Grigoriev I.V."/>
            <person name="Martin F."/>
            <person name="Rosso M.N."/>
        </authorList>
    </citation>
    <scope>NUCLEOTIDE SEQUENCE</scope>
    <source>
        <strain evidence="1">CBS 384.51</strain>
    </source>
</reference>
<accession>A0ACB8U8E0</accession>
<sequence>MSNVVGVISELAIVDRGLLCLVASLAVMVYDHLLTLASEIQFVWKQDFSGRTVIFFINRYFSPVMMAVLFAESNTSKKVSSLLYTVSLILQACIQLAQGLFDALRIYATWNRCVMTGLVVFTLSIAPFSMTILVAVSKGPSVKGISIIIPESYATLDANISEQNPPSASIISFIIQLTSNTLVAILTWIKTAAIREEALRCDIDVRISTLLLRDGTIHYA</sequence>
<protein>
    <submittedName>
        <fullName evidence="1">Uncharacterized protein</fullName>
    </submittedName>
</protein>
<dbReference type="Proteomes" id="UP001055072">
    <property type="component" value="Unassembled WGS sequence"/>
</dbReference>
<keyword evidence="2" id="KW-1185">Reference proteome</keyword>
<proteinExistence type="predicted"/>